<proteinExistence type="inferred from homology"/>
<dbReference type="PANTHER" id="PTHR30153">
    <property type="entry name" value="REPLICATIVE DNA HELICASE DNAB"/>
    <property type="match status" value="1"/>
</dbReference>
<dbReference type="InterPro" id="IPR007693">
    <property type="entry name" value="DNA_helicase_DnaB-like_N"/>
</dbReference>
<evidence type="ECO:0000256" key="5">
    <source>
        <dbReference type="ARBA" id="ARBA00022801"/>
    </source>
</evidence>
<evidence type="ECO:0000259" key="13">
    <source>
        <dbReference type="PROSITE" id="PS51199"/>
    </source>
</evidence>
<keyword evidence="3 12" id="KW-0235">DNA replication</keyword>
<dbReference type="Pfam" id="PF00772">
    <property type="entry name" value="DnaB"/>
    <property type="match status" value="1"/>
</dbReference>
<comment type="similarity">
    <text evidence="1 12">Belongs to the helicase family. DnaB subfamily.</text>
</comment>
<dbReference type="AlphaFoldDB" id="A0A1H3W3P1"/>
<protein>
    <recommendedName>
        <fullName evidence="11 12">Replicative DNA helicase</fullName>
        <ecNumber evidence="11 12">5.6.2.3</ecNumber>
    </recommendedName>
</protein>
<keyword evidence="2 12" id="KW-0639">Primosome</keyword>
<dbReference type="EMBL" id="FNQY01000002">
    <property type="protein sequence ID" value="SDZ81709.1"/>
    <property type="molecule type" value="Genomic_DNA"/>
</dbReference>
<dbReference type="NCBIfam" id="TIGR00665">
    <property type="entry name" value="DnaB"/>
    <property type="match status" value="1"/>
</dbReference>
<evidence type="ECO:0000256" key="12">
    <source>
        <dbReference type="RuleBase" id="RU362085"/>
    </source>
</evidence>
<dbReference type="EC" id="5.6.2.3" evidence="11 12"/>
<evidence type="ECO:0000256" key="2">
    <source>
        <dbReference type="ARBA" id="ARBA00022515"/>
    </source>
</evidence>
<dbReference type="Gene3D" id="3.40.50.300">
    <property type="entry name" value="P-loop containing nucleotide triphosphate hydrolases"/>
    <property type="match status" value="1"/>
</dbReference>
<keyword evidence="7 12" id="KW-0067">ATP-binding</keyword>
<sequence>MKELEQFVPLHSQEVEESVIGIMIQSPNLAAEAFDTLVSDYFYTDSCKRFFKGLKWLYDSLNTIDVISLVTALKKQGTIQEGDVFNLSQIVGKTTPLQSIFDTHSKMLIEYYMKRKVGDLGIDFLTKAKDETADAFDVLNGASVDLMKVQEQVSKGDEITISQLVDQVFDQIEQAKSTGKIGLDTKFTALNKKIMGWVAPDLIILAARPGMGKTALMLSAAKKLAIDQGIPVAIFSIEMSSGQLVTRLLSIETQISHEKIRLGDLNEQEEDLLNESGIRISNAPLHIIDNAMTISEIRTKSVILKRKYGIKMIFIDYLQIMSGMNEKNKNREAIVSEISRGCKRLAKELEVPVMALSQLSRGVESRENKMPMLSDLRESGAIEQDADEVIFLMRPEYYEINEVEMEGEVLPANGLVVANVAKNRHGSPGKVVLGFTPHCMTFKDHEKNIQPMGQYEGWTPIPQEENPF</sequence>
<keyword evidence="5 12" id="KW-0378">Hydrolase</keyword>
<dbReference type="GO" id="GO:0005524">
    <property type="term" value="F:ATP binding"/>
    <property type="evidence" value="ECO:0007669"/>
    <property type="project" value="UniProtKB-UniRule"/>
</dbReference>
<dbReference type="InterPro" id="IPR036185">
    <property type="entry name" value="DNA_heli_DnaB-like_N_sf"/>
</dbReference>
<dbReference type="GO" id="GO:0016887">
    <property type="term" value="F:ATP hydrolysis activity"/>
    <property type="evidence" value="ECO:0007669"/>
    <property type="project" value="RHEA"/>
</dbReference>
<dbReference type="PANTHER" id="PTHR30153:SF2">
    <property type="entry name" value="REPLICATIVE DNA HELICASE"/>
    <property type="match status" value="1"/>
</dbReference>
<keyword evidence="4 12" id="KW-0547">Nucleotide-binding</keyword>
<name>A0A1H3W3P1_9BACT</name>
<evidence type="ECO:0000256" key="1">
    <source>
        <dbReference type="ARBA" id="ARBA00008428"/>
    </source>
</evidence>
<dbReference type="Proteomes" id="UP000199041">
    <property type="component" value="Unassembled WGS sequence"/>
</dbReference>
<evidence type="ECO:0000256" key="10">
    <source>
        <dbReference type="ARBA" id="ARBA00048954"/>
    </source>
</evidence>
<dbReference type="InterPro" id="IPR016136">
    <property type="entry name" value="DNA_helicase_N/primase_C"/>
</dbReference>
<dbReference type="InterPro" id="IPR007692">
    <property type="entry name" value="DNA_helicase_DnaB"/>
</dbReference>
<evidence type="ECO:0000313" key="14">
    <source>
        <dbReference type="EMBL" id="SDZ81709.1"/>
    </source>
</evidence>
<keyword evidence="9" id="KW-0413">Isomerase</keyword>
<dbReference type="SUPFAM" id="SSF52540">
    <property type="entry name" value="P-loop containing nucleoside triphosphate hydrolases"/>
    <property type="match status" value="1"/>
</dbReference>
<dbReference type="RefSeq" id="WP_091393007.1">
    <property type="nucleotide sequence ID" value="NZ_FNQY01000002.1"/>
</dbReference>
<dbReference type="InterPro" id="IPR007694">
    <property type="entry name" value="DNA_helicase_DnaB-like_C"/>
</dbReference>
<keyword evidence="6 12" id="KW-0347">Helicase</keyword>
<dbReference type="GO" id="GO:0003677">
    <property type="term" value="F:DNA binding"/>
    <property type="evidence" value="ECO:0007669"/>
    <property type="project" value="UniProtKB-UniRule"/>
</dbReference>
<dbReference type="Pfam" id="PF03796">
    <property type="entry name" value="DnaB_C"/>
    <property type="match status" value="1"/>
</dbReference>
<gene>
    <name evidence="14" type="ORF">SAMN05192529_102107</name>
</gene>
<comment type="catalytic activity">
    <reaction evidence="10 12">
        <text>ATP + H2O = ADP + phosphate + H(+)</text>
        <dbReference type="Rhea" id="RHEA:13065"/>
        <dbReference type="ChEBI" id="CHEBI:15377"/>
        <dbReference type="ChEBI" id="CHEBI:15378"/>
        <dbReference type="ChEBI" id="CHEBI:30616"/>
        <dbReference type="ChEBI" id="CHEBI:43474"/>
        <dbReference type="ChEBI" id="CHEBI:456216"/>
        <dbReference type="EC" id="5.6.2.3"/>
    </reaction>
</comment>
<organism evidence="14 15">
    <name type="scientific">Arachidicoccus rhizosphaerae</name>
    <dbReference type="NCBI Taxonomy" id="551991"/>
    <lineage>
        <taxon>Bacteria</taxon>
        <taxon>Pseudomonadati</taxon>
        <taxon>Bacteroidota</taxon>
        <taxon>Chitinophagia</taxon>
        <taxon>Chitinophagales</taxon>
        <taxon>Chitinophagaceae</taxon>
        <taxon>Arachidicoccus</taxon>
    </lineage>
</organism>
<dbReference type="CDD" id="cd00984">
    <property type="entry name" value="DnaB_C"/>
    <property type="match status" value="1"/>
</dbReference>
<comment type="function">
    <text evidence="12">The main replicative DNA helicase, it participates in initiation and elongation during chromosome replication. Travels ahead of the DNA replisome, separating dsDNA into templates for DNA synthesis. A processive ATP-dependent 5'-3' DNA helicase it has DNA-dependent ATPase activity.</text>
</comment>
<dbReference type="SUPFAM" id="SSF48024">
    <property type="entry name" value="N-terminal domain of DnaB helicase"/>
    <property type="match status" value="1"/>
</dbReference>
<feature type="domain" description="SF4 helicase" evidence="13">
    <location>
        <begin position="176"/>
        <end position="449"/>
    </location>
</feature>
<evidence type="ECO:0000256" key="3">
    <source>
        <dbReference type="ARBA" id="ARBA00022705"/>
    </source>
</evidence>
<evidence type="ECO:0000256" key="11">
    <source>
        <dbReference type="NCBIfam" id="TIGR00665"/>
    </source>
</evidence>
<evidence type="ECO:0000256" key="9">
    <source>
        <dbReference type="ARBA" id="ARBA00023235"/>
    </source>
</evidence>
<reference evidence="14 15" key="1">
    <citation type="submission" date="2016-10" db="EMBL/GenBank/DDBJ databases">
        <authorList>
            <person name="de Groot N.N."/>
        </authorList>
    </citation>
    <scope>NUCLEOTIDE SEQUENCE [LARGE SCALE GENOMIC DNA]</scope>
    <source>
        <strain evidence="14 15">Vu-144</strain>
    </source>
</reference>
<evidence type="ECO:0000256" key="7">
    <source>
        <dbReference type="ARBA" id="ARBA00022840"/>
    </source>
</evidence>
<keyword evidence="15" id="KW-1185">Reference proteome</keyword>
<dbReference type="GO" id="GO:0006269">
    <property type="term" value="P:DNA replication, synthesis of primer"/>
    <property type="evidence" value="ECO:0007669"/>
    <property type="project" value="UniProtKB-UniRule"/>
</dbReference>
<evidence type="ECO:0000256" key="4">
    <source>
        <dbReference type="ARBA" id="ARBA00022741"/>
    </source>
</evidence>
<dbReference type="STRING" id="551991.SAMN05192529_102107"/>
<evidence type="ECO:0000313" key="15">
    <source>
        <dbReference type="Proteomes" id="UP000199041"/>
    </source>
</evidence>
<dbReference type="OrthoDB" id="9773982at2"/>
<dbReference type="PROSITE" id="PS51199">
    <property type="entry name" value="SF4_HELICASE"/>
    <property type="match status" value="1"/>
</dbReference>
<dbReference type="GO" id="GO:0005829">
    <property type="term" value="C:cytosol"/>
    <property type="evidence" value="ECO:0007669"/>
    <property type="project" value="TreeGrafter"/>
</dbReference>
<evidence type="ECO:0000256" key="6">
    <source>
        <dbReference type="ARBA" id="ARBA00022806"/>
    </source>
</evidence>
<accession>A0A1H3W3P1</accession>
<keyword evidence="8 12" id="KW-0238">DNA-binding</keyword>
<dbReference type="GO" id="GO:0043139">
    <property type="term" value="F:5'-3' DNA helicase activity"/>
    <property type="evidence" value="ECO:0007669"/>
    <property type="project" value="UniProtKB-EC"/>
</dbReference>
<dbReference type="GO" id="GO:1990077">
    <property type="term" value="C:primosome complex"/>
    <property type="evidence" value="ECO:0007669"/>
    <property type="project" value="UniProtKB-UniRule"/>
</dbReference>
<evidence type="ECO:0000256" key="8">
    <source>
        <dbReference type="ARBA" id="ARBA00023125"/>
    </source>
</evidence>
<dbReference type="Gene3D" id="1.10.860.10">
    <property type="entry name" value="DNAb Helicase, Chain A"/>
    <property type="match status" value="1"/>
</dbReference>
<dbReference type="InterPro" id="IPR027417">
    <property type="entry name" value="P-loop_NTPase"/>
</dbReference>